<dbReference type="GO" id="GO:0016740">
    <property type="term" value="F:transferase activity"/>
    <property type="evidence" value="ECO:0007669"/>
    <property type="project" value="UniProtKB-KW"/>
</dbReference>
<dbReference type="EMBL" id="CP001736">
    <property type="protein sequence ID" value="ADB30041.1"/>
    <property type="molecule type" value="Genomic_DNA"/>
</dbReference>
<dbReference type="STRING" id="479435.Kfla_0936"/>
<dbReference type="SUPFAM" id="SSF56112">
    <property type="entry name" value="Protein kinase-like (PK-like)"/>
    <property type="match status" value="1"/>
</dbReference>
<keyword evidence="2" id="KW-0808">Transferase</keyword>
<reference evidence="2 3" key="2">
    <citation type="journal article" date="2010" name="Stand. Genomic Sci.">
        <title>Complete genome sequence of Kribbella flavida type strain (IFO 14399).</title>
        <authorList>
            <person name="Pukall R."/>
            <person name="Lapidus A."/>
            <person name="Glavina Del Rio T."/>
            <person name="Copeland A."/>
            <person name="Tice H."/>
            <person name="Cheng J.-F."/>
            <person name="Lucas S."/>
            <person name="Chen F."/>
            <person name="Nolan M."/>
            <person name="LaButti K."/>
            <person name="Pati A."/>
            <person name="Ivanova N."/>
            <person name="Mavrommatis K."/>
            <person name="Mikhailova N."/>
            <person name="Pitluck S."/>
            <person name="Bruce D."/>
            <person name="Goodwin L."/>
            <person name="Land M."/>
            <person name="Hauser L."/>
            <person name="Chang Y.-J."/>
            <person name="Jeffries C.D."/>
            <person name="Chen A."/>
            <person name="Palaniappan K."/>
            <person name="Chain P."/>
            <person name="Rohde M."/>
            <person name="Goeker M."/>
            <person name="Bristow J."/>
            <person name="Eisen J.A."/>
            <person name="Markowitz V."/>
            <person name="Hugenholtz P."/>
            <person name="Kyrpides N.C."/>
            <person name="Klenk H.-P."/>
            <person name="Brettin T."/>
        </authorList>
    </citation>
    <scope>NUCLEOTIDE SEQUENCE [LARGE SCALE GENOMIC DNA]</scope>
    <source>
        <strain evidence="3">DSM 17836 / JCM 10339 / NBRC 14399</strain>
    </source>
</reference>
<dbReference type="InterPro" id="IPR051678">
    <property type="entry name" value="AGP_Transferase"/>
</dbReference>
<name>D2Q043_KRIFD</name>
<proteinExistence type="predicted"/>
<dbReference type="PANTHER" id="PTHR21310">
    <property type="entry name" value="AMINOGLYCOSIDE PHOSPHOTRANSFERASE-RELATED-RELATED"/>
    <property type="match status" value="1"/>
</dbReference>
<dbReference type="eggNOG" id="COG3173">
    <property type="taxonomic scope" value="Bacteria"/>
</dbReference>
<evidence type="ECO:0000313" key="3">
    <source>
        <dbReference type="Proteomes" id="UP000007967"/>
    </source>
</evidence>
<gene>
    <name evidence="2" type="ordered locus">Kfla_0936</name>
</gene>
<keyword evidence="3" id="KW-1185">Reference proteome</keyword>
<accession>D2Q043</accession>
<dbReference type="KEGG" id="kfl:Kfla_0936"/>
<dbReference type="Proteomes" id="UP000007967">
    <property type="component" value="Chromosome"/>
</dbReference>
<dbReference type="AlphaFoldDB" id="D2Q043"/>
<dbReference type="PANTHER" id="PTHR21310:SF15">
    <property type="entry name" value="AMINOGLYCOSIDE PHOSPHOTRANSFERASE DOMAIN-CONTAINING PROTEIN"/>
    <property type="match status" value="1"/>
</dbReference>
<organism evidence="2 3">
    <name type="scientific">Kribbella flavida (strain DSM 17836 / JCM 10339 / NBRC 14399)</name>
    <dbReference type="NCBI Taxonomy" id="479435"/>
    <lineage>
        <taxon>Bacteria</taxon>
        <taxon>Bacillati</taxon>
        <taxon>Actinomycetota</taxon>
        <taxon>Actinomycetes</taxon>
        <taxon>Propionibacteriales</taxon>
        <taxon>Kribbellaceae</taxon>
        <taxon>Kribbella</taxon>
    </lineage>
</organism>
<dbReference type="InterPro" id="IPR002575">
    <property type="entry name" value="Aminoglycoside_PTrfase"/>
</dbReference>
<evidence type="ECO:0000313" key="2">
    <source>
        <dbReference type="EMBL" id="ADB30041.1"/>
    </source>
</evidence>
<protein>
    <submittedName>
        <fullName evidence="2">Aminoglycoside phosphotransferase</fullName>
    </submittedName>
</protein>
<dbReference type="Gene3D" id="3.30.200.20">
    <property type="entry name" value="Phosphorylase Kinase, domain 1"/>
    <property type="match status" value="1"/>
</dbReference>
<evidence type="ECO:0000259" key="1">
    <source>
        <dbReference type="Pfam" id="PF01636"/>
    </source>
</evidence>
<feature type="domain" description="Aminoglycoside phosphotransferase" evidence="1">
    <location>
        <begin position="18"/>
        <end position="214"/>
    </location>
</feature>
<sequence length="299" mass="32333">MGVAVEVARRLGVPTAEVVEVAGGVANRAFRLGGELILRMPREERFAADLRKEVGVVPLARQAGVRTPAIVAEGVVHGAGGPSTPYVVTERVEGNDLADGAAGIEVWGELGRQIALLHATARQPIAGVPEDGSDRSTAVGELVERGYLDAGTADWLERWLDELSSRFDLNAPQVLLHGDLGRQNVMVRAGRFQALIDWGDAAWGPRAMEFAKLRLQEVAQLLPSYRSAAAVRCETGELEAEVLWFHLAWGVANLKGPPRPGQRHWTASPASRMLGALRFLTSSPPEPWPGLIKKVDLWD</sequence>
<dbReference type="Pfam" id="PF01636">
    <property type="entry name" value="APH"/>
    <property type="match status" value="1"/>
</dbReference>
<dbReference type="HOGENOM" id="CLU_929954_0_0_11"/>
<dbReference type="InterPro" id="IPR011009">
    <property type="entry name" value="Kinase-like_dom_sf"/>
</dbReference>
<dbReference type="Gene3D" id="3.90.1200.10">
    <property type="match status" value="1"/>
</dbReference>
<reference evidence="3" key="1">
    <citation type="submission" date="2009-09" db="EMBL/GenBank/DDBJ databases">
        <title>The complete genome of Kribbella flavida DSM 17836.</title>
        <authorList>
            <consortium name="US DOE Joint Genome Institute (JGI-PGF)"/>
            <person name="Lucas S."/>
            <person name="Copeland A."/>
            <person name="Lapidus A."/>
            <person name="Glavina del Rio T."/>
            <person name="Dalin E."/>
            <person name="Tice H."/>
            <person name="Bruce D."/>
            <person name="Goodwin L."/>
            <person name="Pitluck S."/>
            <person name="Kyrpides N."/>
            <person name="Mavromatis K."/>
            <person name="Ivanova N."/>
            <person name="Saunders E."/>
            <person name="Brettin T."/>
            <person name="Detter J.C."/>
            <person name="Han C."/>
            <person name="Larimer F."/>
            <person name="Land M."/>
            <person name="Hauser L."/>
            <person name="Markowitz V."/>
            <person name="Cheng J.-F."/>
            <person name="Hugenholtz P."/>
            <person name="Woyke T."/>
            <person name="Wu D."/>
            <person name="Pukall R."/>
            <person name="Klenk H.-P."/>
            <person name="Eisen J.A."/>
        </authorList>
    </citation>
    <scope>NUCLEOTIDE SEQUENCE [LARGE SCALE GENOMIC DNA]</scope>
    <source>
        <strain evidence="3">DSM 17836 / JCM 10339 / NBRC 14399</strain>
    </source>
</reference>